<evidence type="ECO:0000256" key="3">
    <source>
        <dbReference type="ARBA" id="ARBA00022723"/>
    </source>
</evidence>
<dbReference type="GO" id="GO:1990456">
    <property type="term" value="P:mitochondrion-endoplasmic reticulum membrane tethering"/>
    <property type="evidence" value="ECO:0007669"/>
    <property type="project" value="InterPro"/>
</dbReference>
<feature type="domain" description="SMP-LTD" evidence="12">
    <location>
        <begin position="65"/>
        <end position="252"/>
    </location>
</feature>
<dbReference type="SUPFAM" id="SSF57889">
    <property type="entry name" value="Cysteine-rich domain"/>
    <property type="match status" value="1"/>
</dbReference>
<dbReference type="GO" id="GO:0046872">
    <property type="term" value="F:metal ion binding"/>
    <property type="evidence" value="ECO:0007669"/>
    <property type="project" value="UniProtKB-KW"/>
</dbReference>
<dbReference type="SUPFAM" id="SSF50156">
    <property type="entry name" value="PDZ domain-like"/>
    <property type="match status" value="1"/>
</dbReference>
<feature type="region of interest" description="Disordered" evidence="8">
    <location>
        <begin position="963"/>
        <end position="984"/>
    </location>
</feature>
<dbReference type="InterPro" id="IPR058801">
    <property type="entry name" value="PDZD8_N"/>
</dbReference>
<evidence type="ECO:0000256" key="6">
    <source>
        <dbReference type="ARBA" id="ARBA00023121"/>
    </source>
</evidence>
<keyword evidence="9" id="KW-1133">Transmembrane helix</keyword>
<dbReference type="InterPro" id="IPR002219">
    <property type="entry name" value="PKC_DAG/PE"/>
</dbReference>
<accession>A0A914Y1P7</accession>
<feature type="transmembrane region" description="Helical" evidence="9">
    <location>
        <begin position="5"/>
        <end position="23"/>
    </location>
</feature>
<feature type="compositionally biased region" description="Basic and acidic residues" evidence="8">
    <location>
        <begin position="582"/>
        <end position="605"/>
    </location>
</feature>
<keyword evidence="5" id="KW-0445">Lipid transport</keyword>
<dbReference type="GO" id="GO:0006869">
    <property type="term" value="P:lipid transport"/>
    <property type="evidence" value="ECO:0007669"/>
    <property type="project" value="UniProtKB-KW"/>
</dbReference>
<dbReference type="PANTHER" id="PTHR21519">
    <property type="entry name" value="PDZ DOMAIN-CONTAINING PROTEIN 8"/>
    <property type="match status" value="1"/>
</dbReference>
<keyword evidence="2" id="KW-0813">Transport</keyword>
<dbReference type="SMART" id="SM00228">
    <property type="entry name" value="PDZ"/>
    <property type="match status" value="1"/>
</dbReference>
<evidence type="ECO:0000313" key="13">
    <source>
        <dbReference type="Proteomes" id="UP000887577"/>
    </source>
</evidence>
<dbReference type="InterPro" id="IPR001478">
    <property type="entry name" value="PDZ"/>
</dbReference>
<keyword evidence="6" id="KW-0446">Lipid-binding</keyword>
<evidence type="ECO:0000256" key="5">
    <source>
        <dbReference type="ARBA" id="ARBA00023055"/>
    </source>
</evidence>
<dbReference type="PROSITE" id="PS00479">
    <property type="entry name" value="ZF_DAG_PE_1"/>
    <property type="match status" value="1"/>
</dbReference>
<evidence type="ECO:0000256" key="1">
    <source>
        <dbReference type="ARBA" id="ARBA00004370"/>
    </source>
</evidence>
<evidence type="ECO:0000259" key="12">
    <source>
        <dbReference type="PROSITE" id="PS51847"/>
    </source>
</evidence>
<dbReference type="GO" id="GO:0044233">
    <property type="term" value="C:mitochondria-associated endoplasmic reticulum membrane contact site"/>
    <property type="evidence" value="ECO:0007669"/>
    <property type="project" value="InterPro"/>
</dbReference>
<organism evidence="13 14">
    <name type="scientific">Panagrolaimus superbus</name>
    <dbReference type="NCBI Taxonomy" id="310955"/>
    <lineage>
        <taxon>Eukaryota</taxon>
        <taxon>Metazoa</taxon>
        <taxon>Ecdysozoa</taxon>
        <taxon>Nematoda</taxon>
        <taxon>Chromadorea</taxon>
        <taxon>Rhabditida</taxon>
        <taxon>Tylenchina</taxon>
        <taxon>Panagrolaimomorpha</taxon>
        <taxon>Panagrolaimoidea</taxon>
        <taxon>Panagrolaimidae</taxon>
        <taxon>Panagrolaimus</taxon>
    </lineage>
</organism>
<dbReference type="PROSITE" id="PS50081">
    <property type="entry name" value="ZF_DAG_PE_2"/>
    <property type="match status" value="1"/>
</dbReference>
<keyword evidence="13" id="KW-1185">Reference proteome</keyword>
<keyword evidence="9" id="KW-0812">Transmembrane</keyword>
<evidence type="ECO:0000313" key="14">
    <source>
        <dbReference type="WBParaSite" id="PSU_v2.g14112.t1"/>
    </source>
</evidence>
<feature type="region of interest" description="Disordered" evidence="8">
    <location>
        <begin position="656"/>
        <end position="708"/>
    </location>
</feature>
<dbReference type="AlphaFoldDB" id="A0A914Y1P7"/>
<dbReference type="GO" id="GO:0051560">
    <property type="term" value="P:mitochondrial calcium ion homeostasis"/>
    <property type="evidence" value="ECO:0007669"/>
    <property type="project" value="InterPro"/>
</dbReference>
<dbReference type="Proteomes" id="UP000887577">
    <property type="component" value="Unplaced"/>
</dbReference>
<evidence type="ECO:0000256" key="2">
    <source>
        <dbReference type="ARBA" id="ARBA00022448"/>
    </source>
</evidence>
<dbReference type="GO" id="GO:0005739">
    <property type="term" value="C:mitochondrion"/>
    <property type="evidence" value="ECO:0007669"/>
    <property type="project" value="GOC"/>
</dbReference>
<dbReference type="InterPro" id="IPR046349">
    <property type="entry name" value="C1-like_sf"/>
</dbReference>
<keyword evidence="7 9" id="KW-0472">Membrane</keyword>
<dbReference type="PANTHER" id="PTHR21519:SF1">
    <property type="entry name" value="PDZ DOMAIN-CONTAINING PROTEIN 8"/>
    <property type="match status" value="1"/>
</dbReference>
<dbReference type="Gene3D" id="2.30.42.10">
    <property type="match status" value="1"/>
</dbReference>
<dbReference type="SMART" id="SM00109">
    <property type="entry name" value="C1"/>
    <property type="match status" value="1"/>
</dbReference>
<dbReference type="InterPro" id="IPR039275">
    <property type="entry name" value="PDZD8"/>
</dbReference>
<dbReference type="GO" id="GO:0016020">
    <property type="term" value="C:membrane"/>
    <property type="evidence" value="ECO:0007669"/>
    <property type="project" value="UniProtKB-SubCell"/>
</dbReference>
<dbReference type="InterPro" id="IPR036034">
    <property type="entry name" value="PDZ_sf"/>
</dbReference>
<dbReference type="Pfam" id="PF26547">
    <property type="entry name" value="PDZD8_N"/>
    <property type="match status" value="1"/>
</dbReference>
<sequence length="1184" mass="132867">MLQFFIGVIVGIILVLIALYIIYSNLFGVINAPLAHGDQFVPLQLPPELSKFLNSRTNGATLAEPSLGLSLILHFLFQEHKDTRELRRWIHRRVQLELNDLTTRSAVGHVVQDVKIRDLTMGTQLPVVKSIAVEKCKMSESGEGFEELSFLVEVDYKGGFQIAVDANLVVAGYAQLSFKLTHLIGKVRVMLTRHPYALWAFSFSEMPDMDFKVESQLQGRQISYIVPLITSQIRRAIMRKHVWPNYKIRNRPLFPHPLLQPSPQISAFNHIELNGHGLEVTVLQSTRLNIKLASGEQTEVYCTASLDQRPFMHNSQAGSSHSITVLLTVKPFAGDFGITFTKGLVDLRTKVVKVHTVHPLSPGEKYGFKEGDTLLAINNIPVRNERQVSRMFTGLTTDIVVLVERDLNSFMDDESDPEDVLISSETDPKEDFVCLGSEHKREDINVKRSLSEIHVKNLNENIGVNSSVSNIETSSYKSHAESIPQNRNSPLDFYSHSLPTKSELEVFQVRDLGDSPQKIEIKPLEADMTRIPTVEVRQPSFDIRRSRSESHLENFGIFDGERNKHSGSVELDKIMNVNEIKKPDSLFKDPSRDDSEKDLKDENHQHRSRRERIHARASEMALKLNAGAAKVGELWKNRHKTGSPSNADVEFATEASEAISGDASSPQKKGGAISPSPSFKEERSRRKWIKSRKSPTPSGRSHHAAVHTPVTENFPRVYSRSTKAVHLDSNVLWGQSLHFSLDKKETRYLNITVQARTPLPKDNVSQISQTDSDSLRPTLLGSVSIFVPQLIADCQLTISNCHREVFALRPTTTINLESFGEISKHAGFDPRLCYGDITLGFRHFPKGLPESLLQADNDSINNEEDEGSDDATNVHHETGSNTGDIFVYDHQWIPISFKHAAATCNFCQGKIWLKAGSRCKKCHFVCHNKCVIKVNKQKECTKNGAVDDDGIFEVLDGSELRRDPLSSTSTAYTNPPSPSFTDDTSSTYSLFTESGHETTTRRRRFADKISNTFRGLRSSGKVKEKSSTASDDSVSLTTPKIKTVLIKDTLEPDFLVQLKGSPAIYDLSFEPGNAYNEPIINKVKSLGAHVFFEISDCIIRKSMIDSQIDTIQEEINKTTSIRREFENKTGDNFEIVDNRLQALALLMLHYCSGLQDCEDKMEADHFVMHSDSVIQEPTLPDIAE</sequence>
<dbReference type="CDD" id="cd21674">
    <property type="entry name" value="SMP_PDZD8"/>
    <property type="match status" value="1"/>
</dbReference>
<reference evidence="14" key="1">
    <citation type="submission" date="2022-11" db="UniProtKB">
        <authorList>
            <consortium name="WormBaseParasite"/>
        </authorList>
    </citation>
    <scope>IDENTIFICATION</scope>
</reference>
<evidence type="ECO:0000256" key="7">
    <source>
        <dbReference type="ARBA" id="ARBA00023136"/>
    </source>
</evidence>
<evidence type="ECO:0000259" key="10">
    <source>
        <dbReference type="PROSITE" id="PS50081"/>
    </source>
</evidence>
<feature type="region of interest" description="Disordered" evidence="8">
    <location>
        <begin position="582"/>
        <end position="612"/>
    </location>
</feature>
<feature type="domain" description="Phorbol-ester/DAG-type" evidence="10">
    <location>
        <begin position="889"/>
        <end position="940"/>
    </location>
</feature>
<evidence type="ECO:0000256" key="4">
    <source>
        <dbReference type="ARBA" id="ARBA00022833"/>
    </source>
</evidence>
<keyword evidence="4" id="KW-0862">Zinc</keyword>
<evidence type="ECO:0000256" key="9">
    <source>
        <dbReference type="SAM" id="Phobius"/>
    </source>
</evidence>
<comment type="subcellular location">
    <subcellularLocation>
        <location evidence="1">Membrane</location>
    </subcellularLocation>
</comment>
<protein>
    <submittedName>
        <fullName evidence="14">PDZ domain-containing protein 8</fullName>
    </submittedName>
</protein>
<dbReference type="PROSITE" id="PS51847">
    <property type="entry name" value="SMP"/>
    <property type="match status" value="1"/>
</dbReference>
<dbReference type="GO" id="GO:0008289">
    <property type="term" value="F:lipid binding"/>
    <property type="evidence" value="ECO:0007669"/>
    <property type="project" value="UniProtKB-KW"/>
</dbReference>
<evidence type="ECO:0000256" key="8">
    <source>
        <dbReference type="SAM" id="MobiDB-lite"/>
    </source>
</evidence>
<name>A0A914Y1P7_9BILA</name>
<proteinExistence type="predicted"/>
<keyword evidence="3" id="KW-0479">Metal-binding</keyword>
<dbReference type="WBParaSite" id="PSU_v2.g14112.t1">
    <property type="protein sequence ID" value="PSU_v2.g14112.t1"/>
    <property type="gene ID" value="PSU_v2.g14112"/>
</dbReference>
<dbReference type="PROSITE" id="PS50106">
    <property type="entry name" value="PDZ"/>
    <property type="match status" value="1"/>
</dbReference>
<evidence type="ECO:0000259" key="11">
    <source>
        <dbReference type="PROSITE" id="PS50106"/>
    </source>
</evidence>
<dbReference type="Gene3D" id="3.30.60.20">
    <property type="match status" value="1"/>
</dbReference>
<dbReference type="InterPro" id="IPR031468">
    <property type="entry name" value="SMP_LBD"/>
</dbReference>
<feature type="domain" description="PDZ" evidence="11">
    <location>
        <begin position="324"/>
        <end position="384"/>
    </location>
</feature>